<dbReference type="Pfam" id="PF12341">
    <property type="entry name" value="Mcl1_mid"/>
    <property type="match status" value="1"/>
</dbReference>
<feature type="compositionally biased region" description="Acidic residues" evidence="1">
    <location>
        <begin position="357"/>
        <end position="368"/>
    </location>
</feature>
<comment type="caution">
    <text evidence="3">The sequence shown here is derived from an EMBL/GenBank/DDBJ whole genome shotgun (WGS) entry which is preliminary data.</text>
</comment>
<dbReference type="InterPro" id="IPR036322">
    <property type="entry name" value="WD40_repeat_dom_sf"/>
</dbReference>
<dbReference type="Proteomes" id="UP001363151">
    <property type="component" value="Unassembled WGS sequence"/>
</dbReference>
<proteinExistence type="predicted"/>
<keyword evidence="3" id="KW-0238">DNA-binding</keyword>
<gene>
    <name evidence="3" type="primary">WDHD1</name>
    <name evidence="3" type="ORF">SO694_00018362</name>
</gene>
<protein>
    <submittedName>
        <fullName evidence="3">DNA-binding protein</fullName>
    </submittedName>
</protein>
<evidence type="ECO:0000256" key="1">
    <source>
        <dbReference type="SAM" id="MobiDB-lite"/>
    </source>
</evidence>
<reference evidence="3 4" key="1">
    <citation type="submission" date="2024-03" db="EMBL/GenBank/DDBJ databases">
        <title>Aureococcus anophagefferens CCMP1851 and Kratosvirus quantuckense: Draft genome of a second virus-susceptible host strain in the model system.</title>
        <authorList>
            <person name="Chase E."/>
            <person name="Truchon A.R."/>
            <person name="Schepens W."/>
            <person name="Wilhelm S.W."/>
        </authorList>
    </citation>
    <scope>NUCLEOTIDE SEQUENCE [LARGE SCALE GENOMIC DNA]</scope>
    <source>
        <strain evidence="3 4">CCMP1851</strain>
    </source>
</reference>
<dbReference type="PANTHER" id="PTHR19932">
    <property type="entry name" value="WD REPEAT AND HMG-BOX DNA BINDING PROTEIN"/>
    <property type="match status" value="1"/>
</dbReference>
<sequence>MALELTFGSDEWCDDVINSSGRVALVANATSKVVFCDGAAVHAEAGGTGGADGLAEKAAATFEPDDLEGEISAVAVRADGAVVVGDDAGVVRVYDGAASSTGRELLKGAGRVLRLAANDDLGAFCFEDKVVVKKLDGTGDALAIDAAGASAAWDPLAPNRLATLDATLRLSLFDVSMGTGVDEANRVAECGLGGAASASQDFGDAAKSYRFAWQPGGAASWLAAPGRPELTLLPRTPAGADWAAEAQGVFCDDDQATLFKAPLVACCWNAAGTLCAAVSAERNVSVWDVATGAPILIYGCDLAIKAFAFCSSGGAESLVLASADGALAVAGVVGADEEEEEDDEEDASPRKRLIEDAAGEISDEEDLVDMMPQPSRKKKKKVQVDSDDDLSLSPLEANEPTDDVIVGDRDLDEPAPMDAESFADDGAEPDADPFAVPVAAPPPTVPFQPPFMVSSTVAEEETAARFLHWSHRGSVTARAEEGGLEFAFEVEHYAEGAARGRVVRFVDRRDFTLGTLGARGAFFATGGDDLDESQLYFRPLSSWASDGGWSAKLPPGEFATTLAAGDDWVAATTSRDLLRIYSGGGVEDAVVGGLGRAVACCAHKRSLAVAYHRSSPTADGQQDVWIQVLDVEGRAAVNGDGSRLPLPPGSKLAWLGFKTDDGVLLAKDSSGSFWMLVDDFGWRFAPALDAAAKRVNAGDREWPVFAVHGFVHCALLKGGAPYPPCRGAKPVLERLALRQPRLVAAAKQQLYLRAFDLARRLELPESLDLALRIANSHGEEALTSRVEDLVAFRNELDTHAVADHPAARPPSPAYDAPAEAYEPEPDAPPVADENDEAPLEAPLARRSSNAPSPVEGAPPAKAPPAPFTNPFKIGGGVGAIDSLRF</sequence>
<feature type="domain" description="WDHD1/CFT4 second beta-propeller" evidence="2">
    <location>
        <begin position="450"/>
        <end position="740"/>
    </location>
</feature>
<evidence type="ECO:0000313" key="3">
    <source>
        <dbReference type="EMBL" id="KAK7242023.1"/>
    </source>
</evidence>
<dbReference type="GO" id="GO:0003677">
    <property type="term" value="F:DNA binding"/>
    <property type="evidence" value="ECO:0007669"/>
    <property type="project" value="UniProtKB-KW"/>
</dbReference>
<dbReference type="EMBL" id="JBBJCI010000151">
    <property type="protein sequence ID" value="KAK7242023.1"/>
    <property type="molecule type" value="Genomic_DNA"/>
</dbReference>
<evidence type="ECO:0000259" key="2">
    <source>
        <dbReference type="Pfam" id="PF12341"/>
    </source>
</evidence>
<accession>A0ABR1G0R2</accession>
<evidence type="ECO:0000313" key="4">
    <source>
        <dbReference type="Proteomes" id="UP001363151"/>
    </source>
</evidence>
<name>A0ABR1G0R2_AURAN</name>
<dbReference type="InterPro" id="IPR015943">
    <property type="entry name" value="WD40/YVTN_repeat-like_dom_sf"/>
</dbReference>
<dbReference type="InterPro" id="IPR022100">
    <property type="entry name" value="WDHD1/CFT4_beta-prop_2nd"/>
</dbReference>
<feature type="compositionally biased region" description="Acidic residues" evidence="1">
    <location>
        <begin position="410"/>
        <end position="431"/>
    </location>
</feature>
<dbReference type="PANTHER" id="PTHR19932:SF10">
    <property type="entry name" value="WD REPEAT AND HMG-BOX DNA-BINDING PROTEIN 1"/>
    <property type="match status" value="1"/>
</dbReference>
<organism evidence="3 4">
    <name type="scientific">Aureococcus anophagefferens</name>
    <name type="common">Harmful bloom alga</name>
    <dbReference type="NCBI Taxonomy" id="44056"/>
    <lineage>
        <taxon>Eukaryota</taxon>
        <taxon>Sar</taxon>
        <taxon>Stramenopiles</taxon>
        <taxon>Ochrophyta</taxon>
        <taxon>Pelagophyceae</taxon>
        <taxon>Pelagomonadales</taxon>
        <taxon>Pelagomonadaceae</taxon>
        <taxon>Aureococcus</taxon>
    </lineage>
</organism>
<dbReference type="SUPFAM" id="SSF50978">
    <property type="entry name" value="WD40 repeat-like"/>
    <property type="match status" value="1"/>
</dbReference>
<dbReference type="Gene3D" id="2.130.10.10">
    <property type="entry name" value="YVTN repeat-like/Quinoprotein amine dehydrogenase"/>
    <property type="match status" value="1"/>
</dbReference>
<feature type="region of interest" description="Disordered" evidence="1">
    <location>
        <begin position="334"/>
        <end position="441"/>
    </location>
</feature>
<feature type="region of interest" description="Disordered" evidence="1">
    <location>
        <begin position="800"/>
        <end position="873"/>
    </location>
</feature>
<keyword evidence="4" id="KW-1185">Reference proteome</keyword>
<feature type="compositionally biased region" description="Acidic residues" evidence="1">
    <location>
        <begin position="335"/>
        <end position="346"/>
    </location>
</feature>